<proteinExistence type="inferred from homology"/>
<comment type="similarity">
    <text evidence="3 12">Belongs to the CcmD/CycX/HelD family.</text>
</comment>
<evidence type="ECO:0000256" key="9">
    <source>
        <dbReference type="ARBA" id="ARBA00022748"/>
    </source>
</evidence>
<keyword evidence="14" id="KW-1185">Reference proteome</keyword>
<dbReference type="Pfam" id="PF04995">
    <property type="entry name" value="CcmD"/>
    <property type="match status" value="1"/>
</dbReference>
<keyword evidence="10 12" id="KW-1133">Transmembrane helix</keyword>
<keyword evidence="9 12" id="KW-0201">Cytochrome c-type biogenesis</keyword>
<keyword evidence="6 12" id="KW-1003">Cell membrane</keyword>
<evidence type="ECO:0000256" key="6">
    <source>
        <dbReference type="ARBA" id="ARBA00022475"/>
    </source>
</evidence>
<evidence type="ECO:0000256" key="10">
    <source>
        <dbReference type="ARBA" id="ARBA00022989"/>
    </source>
</evidence>
<evidence type="ECO:0000313" key="14">
    <source>
        <dbReference type="Proteomes" id="UP000269692"/>
    </source>
</evidence>
<dbReference type="Proteomes" id="UP000269692">
    <property type="component" value="Unassembled WGS sequence"/>
</dbReference>
<gene>
    <name evidence="13" type="primary">ccmD</name>
    <name evidence="13" type="ORF">D9R14_09555</name>
</gene>
<keyword evidence="7 12" id="KW-0997">Cell inner membrane</keyword>
<dbReference type="InterPro" id="IPR007078">
    <property type="entry name" value="Haem_export_protD_CcmD"/>
</dbReference>
<dbReference type="GO" id="GO:0015886">
    <property type="term" value="P:heme transport"/>
    <property type="evidence" value="ECO:0007669"/>
    <property type="project" value="InterPro"/>
</dbReference>
<keyword evidence="5 12" id="KW-0813">Transport</keyword>
<evidence type="ECO:0000256" key="1">
    <source>
        <dbReference type="ARBA" id="ARBA00002442"/>
    </source>
</evidence>
<comment type="function">
    <text evidence="1 12">Required for the export of heme to the periplasm for the biogenesis of c-type cytochromes.</text>
</comment>
<sequence>MEHFTFIAASYGVSLLGLALLAAWLLIDNAAQKRALADLEARGVRRRSSAVSKIEEAAP</sequence>
<dbReference type="EMBL" id="RCTF01000006">
    <property type="protein sequence ID" value="RLP79073.1"/>
    <property type="molecule type" value="Genomic_DNA"/>
</dbReference>
<evidence type="ECO:0000256" key="8">
    <source>
        <dbReference type="ARBA" id="ARBA00022692"/>
    </source>
</evidence>
<feature type="transmembrane region" description="Helical" evidence="12">
    <location>
        <begin position="6"/>
        <end position="27"/>
    </location>
</feature>
<keyword evidence="8 12" id="KW-0812">Transmembrane</keyword>
<dbReference type="GO" id="GO:0017004">
    <property type="term" value="P:cytochrome complex assembly"/>
    <property type="evidence" value="ECO:0007669"/>
    <property type="project" value="UniProtKB-KW"/>
</dbReference>
<comment type="caution">
    <text evidence="13">The sequence shown here is derived from an EMBL/GenBank/DDBJ whole genome shotgun (WGS) entry which is preliminary data.</text>
</comment>
<name>A0A3L7AF75_9HYPH</name>
<reference evidence="13 14" key="1">
    <citation type="submission" date="2018-10" db="EMBL/GenBank/DDBJ databases">
        <title>Xanthobacter tagetidis genome sequencing and assembly.</title>
        <authorList>
            <person name="Maclea K.S."/>
            <person name="Goen A.E."/>
            <person name="Fatima S.A."/>
        </authorList>
    </citation>
    <scope>NUCLEOTIDE SEQUENCE [LARGE SCALE GENOMIC DNA]</scope>
    <source>
        <strain evidence="13 14">ATCC 700314</strain>
    </source>
</reference>
<evidence type="ECO:0000256" key="3">
    <source>
        <dbReference type="ARBA" id="ARBA00008741"/>
    </source>
</evidence>
<protein>
    <recommendedName>
        <fullName evidence="4 12">Heme exporter protein D</fullName>
    </recommendedName>
</protein>
<evidence type="ECO:0000256" key="5">
    <source>
        <dbReference type="ARBA" id="ARBA00022448"/>
    </source>
</evidence>
<accession>A0A3L7AF75</accession>
<dbReference type="NCBIfam" id="TIGR03141">
    <property type="entry name" value="cytochro_ccmD"/>
    <property type="match status" value="1"/>
</dbReference>
<evidence type="ECO:0000256" key="4">
    <source>
        <dbReference type="ARBA" id="ARBA00016461"/>
    </source>
</evidence>
<evidence type="ECO:0000256" key="2">
    <source>
        <dbReference type="ARBA" id="ARBA00004377"/>
    </source>
</evidence>
<comment type="subcellular location">
    <subcellularLocation>
        <location evidence="2 12">Cell inner membrane</location>
        <topology evidence="2 12">Single-pass membrane protein</topology>
    </subcellularLocation>
</comment>
<evidence type="ECO:0000256" key="12">
    <source>
        <dbReference type="RuleBase" id="RU363101"/>
    </source>
</evidence>
<organism evidence="13 14">
    <name type="scientific">Xanthobacter tagetidis</name>
    <dbReference type="NCBI Taxonomy" id="60216"/>
    <lineage>
        <taxon>Bacteria</taxon>
        <taxon>Pseudomonadati</taxon>
        <taxon>Pseudomonadota</taxon>
        <taxon>Alphaproteobacteria</taxon>
        <taxon>Hyphomicrobiales</taxon>
        <taxon>Xanthobacteraceae</taxon>
        <taxon>Xanthobacter</taxon>
    </lineage>
</organism>
<evidence type="ECO:0000313" key="13">
    <source>
        <dbReference type="EMBL" id="RLP79073.1"/>
    </source>
</evidence>
<dbReference type="GO" id="GO:0005886">
    <property type="term" value="C:plasma membrane"/>
    <property type="evidence" value="ECO:0007669"/>
    <property type="project" value="UniProtKB-SubCell"/>
</dbReference>
<evidence type="ECO:0000256" key="7">
    <source>
        <dbReference type="ARBA" id="ARBA00022519"/>
    </source>
</evidence>
<dbReference type="AlphaFoldDB" id="A0A3L7AF75"/>
<keyword evidence="11 12" id="KW-0472">Membrane</keyword>
<dbReference type="RefSeq" id="WP_121623088.1">
    <property type="nucleotide sequence ID" value="NZ_JACIIW010000002.1"/>
</dbReference>
<evidence type="ECO:0000256" key="11">
    <source>
        <dbReference type="ARBA" id="ARBA00023136"/>
    </source>
</evidence>